<evidence type="ECO:0000259" key="6">
    <source>
        <dbReference type="PROSITE" id="PS51900"/>
    </source>
</evidence>
<evidence type="ECO:0000256" key="1">
    <source>
        <dbReference type="ARBA" id="ARBA00008857"/>
    </source>
</evidence>
<dbReference type="InterPro" id="IPR010998">
    <property type="entry name" value="Integrase_recombinase_N"/>
</dbReference>
<name>A0ABT8YD50_9SPHN</name>
<dbReference type="InterPro" id="IPR044068">
    <property type="entry name" value="CB"/>
</dbReference>
<dbReference type="RefSeq" id="WP_303545542.1">
    <property type="nucleotide sequence ID" value="NZ_JAUOTP010000009.1"/>
</dbReference>
<keyword evidence="4" id="KW-0233">DNA recombination</keyword>
<dbReference type="Proteomes" id="UP001169764">
    <property type="component" value="Unassembled WGS sequence"/>
</dbReference>
<evidence type="ECO:0000256" key="2">
    <source>
        <dbReference type="ARBA" id="ARBA00022908"/>
    </source>
</evidence>
<dbReference type="Gene3D" id="3.30.160.390">
    <property type="entry name" value="Integrase, DNA-binding domain"/>
    <property type="match status" value="1"/>
</dbReference>
<accession>A0ABT8YD50</accession>
<keyword evidence="3 5" id="KW-0238">DNA-binding</keyword>
<protein>
    <submittedName>
        <fullName evidence="7">Integrase family protein</fullName>
    </submittedName>
</protein>
<evidence type="ECO:0000256" key="4">
    <source>
        <dbReference type="ARBA" id="ARBA00023172"/>
    </source>
</evidence>
<feature type="domain" description="Core-binding (CB)" evidence="6">
    <location>
        <begin position="109"/>
        <end position="191"/>
    </location>
</feature>
<proteinExistence type="inferred from homology"/>
<comment type="similarity">
    <text evidence="1">Belongs to the 'phage' integrase family.</text>
</comment>
<comment type="caution">
    <text evidence="7">The sequence shown here is derived from an EMBL/GenBank/DDBJ whole genome shotgun (WGS) entry which is preliminary data.</text>
</comment>
<dbReference type="InterPro" id="IPR038488">
    <property type="entry name" value="Integrase_DNA-bd_sf"/>
</dbReference>
<dbReference type="Gene3D" id="1.10.150.130">
    <property type="match status" value="1"/>
</dbReference>
<reference evidence="7" key="1">
    <citation type="submission" date="2023-07" db="EMBL/GenBank/DDBJ databases">
        <authorList>
            <person name="Kim M."/>
        </authorList>
    </citation>
    <scope>NUCLEOTIDE SEQUENCE</scope>
    <source>
        <strain evidence="7">BIUV-7</strain>
    </source>
</reference>
<dbReference type="Gene3D" id="1.10.443.10">
    <property type="entry name" value="Intergrase catalytic core"/>
    <property type="match status" value="1"/>
</dbReference>
<dbReference type="PROSITE" id="PS51900">
    <property type="entry name" value="CB"/>
    <property type="match status" value="1"/>
</dbReference>
<dbReference type="PANTHER" id="PTHR30629">
    <property type="entry name" value="PROPHAGE INTEGRASE"/>
    <property type="match status" value="1"/>
</dbReference>
<dbReference type="InterPro" id="IPR013762">
    <property type="entry name" value="Integrase-like_cat_sf"/>
</dbReference>
<evidence type="ECO:0000313" key="8">
    <source>
        <dbReference type="Proteomes" id="UP001169764"/>
    </source>
</evidence>
<gene>
    <name evidence="7" type="ORF">Q4F19_17920</name>
</gene>
<dbReference type="PANTHER" id="PTHR30629:SF2">
    <property type="entry name" value="PROPHAGE INTEGRASE INTS-RELATED"/>
    <property type="match status" value="1"/>
</dbReference>
<dbReference type="EMBL" id="JAUOTP010000009">
    <property type="protein sequence ID" value="MDO6416268.1"/>
    <property type="molecule type" value="Genomic_DNA"/>
</dbReference>
<evidence type="ECO:0000256" key="5">
    <source>
        <dbReference type="PROSITE-ProRule" id="PRU01248"/>
    </source>
</evidence>
<dbReference type="InterPro" id="IPR011010">
    <property type="entry name" value="DNA_brk_join_enz"/>
</dbReference>
<evidence type="ECO:0000256" key="3">
    <source>
        <dbReference type="ARBA" id="ARBA00023125"/>
    </source>
</evidence>
<sequence>MAVQSGLSDAVISSMKAPPKVIHLKGEPKGLVLEVRPNGVKVWLWRGRRPDGVAAKVTLGTYSATFGVAEANSRAQAINDGKKRCVWLPHEEALGVQTIAMDARANATLSNQTLDAFWTEYYKPRFVEKLKGKAETARLYERRIRPYIGDRLLLDLDHEALAATVAKCARTAPVSANRVAGLLRAIFKRALTGDLRSLTGLRDNAAASLLKPTGANERERILDRDELGVVLATIEARAAKTAGATAIYARGLKLMVATGCHREEAFAATWGHFDLEAGEWLQTHGAKAGHANRLVLPPETVVWLKGLKATGAKVEEFVFPAGPDKSETKFFSFSKAHADLIWDANKRAGPIGVSVARWSRHDLRRTVVTKLRDILSPGGLDPEVSDAVVSAEALLIWRDYLADALAAYEVRVNEKRAAGSVG</sequence>
<keyword evidence="8" id="KW-1185">Reference proteome</keyword>
<dbReference type="Pfam" id="PF13356">
    <property type="entry name" value="Arm-DNA-bind_3"/>
    <property type="match status" value="1"/>
</dbReference>
<dbReference type="InterPro" id="IPR050808">
    <property type="entry name" value="Phage_Integrase"/>
</dbReference>
<keyword evidence="2" id="KW-0229">DNA integration</keyword>
<organism evidence="7 8">
    <name type="scientific">Sphingomonas natans</name>
    <dbReference type="NCBI Taxonomy" id="3063330"/>
    <lineage>
        <taxon>Bacteria</taxon>
        <taxon>Pseudomonadati</taxon>
        <taxon>Pseudomonadota</taxon>
        <taxon>Alphaproteobacteria</taxon>
        <taxon>Sphingomonadales</taxon>
        <taxon>Sphingomonadaceae</taxon>
        <taxon>Sphingomonas</taxon>
    </lineage>
</organism>
<dbReference type="SUPFAM" id="SSF56349">
    <property type="entry name" value="DNA breaking-rejoining enzymes"/>
    <property type="match status" value="1"/>
</dbReference>
<evidence type="ECO:0000313" key="7">
    <source>
        <dbReference type="EMBL" id="MDO6416268.1"/>
    </source>
</evidence>
<dbReference type="InterPro" id="IPR025166">
    <property type="entry name" value="Integrase_DNA_bind_dom"/>
</dbReference>